<dbReference type="InterPro" id="IPR016187">
    <property type="entry name" value="CTDL_fold"/>
</dbReference>
<dbReference type="EMBL" id="NIRN01000002">
    <property type="protein sequence ID" value="PHI03908.1"/>
    <property type="molecule type" value="Genomic_DNA"/>
</dbReference>
<reference evidence="3 4" key="1">
    <citation type="submission" date="2017-06" db="EMBL/GenBank/DDBJ databases">
        <title>Draft genome sequence of Fusobacterium nucleatum subsp. polymorphum KCOM 1271 (=ChDC F305).</title>
        <authorList>
            <person name="Kook J.-K."/>
            <person name="Park S.-N."/>
            <person name="Lim Y.K."/>
            <person name="Roh H."/>
        </authorList>
    </citation>
    <scope>NUCLEOTIDE SEQUENCE [LARGE SCALE GENOMIC DNA]</scope>
    <source>
        <strain evidence="4">KCOM 1271 (ChDC F305)</strain>
    </source>
</reference>
<name>A0A2C6BNR1_FUSNP</name>
<feature type="domain" description="Sulfatase-modifying factor enzyme-like" evidence="2">
    <location>
        <begin position="230"/>
        <end position="459"/>
    </location>
</feature>
<sequence length="461" mass="54766">MDKNITNFFKEGKAILYIKTNNTKNIEDLLIEKLKFFENKKLYIYENNRTINYYTNNIEIQMHSLTSTLYHLYPEGIRKIPIFLIIKGNSQEILNEETLKFFKEVVELKNDNIKYCFSIIIINKESLPEQLRNLVNFTEIKISNEENEYNIKKAILNLASFEEIKLTPESVNKLLDTLKNNIRKEIQTNKKNELNQLNIIEETSKFDDMIFVKGGKYRPYFDKKEKVIFNIEVSKTLITQSKWEDIMRYNPSYFKGEKRPVERVTWWDALEFCNKLSEKYKLEPVYDLSNRENEILLINELGGEKKFPDKADFGKTEGFRLPTEAEWEWFAKGGEKALNSQIFYYKYSGSNNIDEIAWYENNSKNQTHDTCLKKPNQLGLYDCCGNVWEWCYDTQKNFQIYEEKQYTYDSNKKLRRIRGGAWSYPEFGCMVSNYNELVIKATNHSAIDFSYDIGFRVVRTV</sequence>
<dbReference type="Gene3D" id="3.90.1580.10">
    <property type="entry name" value="paralog of FGE (formylglycine-generating enzyme)"/>
    <property type="match status" value="1"/>
</dbReference>
<evidence type="ECO:0000259" key="2">
    <source>
        <dbReference type="Pfam" id="PF03781"/>
    </source>
</evidence>
<organism evidence="3 4">
    <name type="scientific">Fusobacterium nucleatum subsp. polymorphum</name>
    <name type="common">Fusobacterium polymorphum</name>
    <dbReference type="NCBI Taxonomy" id="76857"/>
    <lineage>
        <taxon>Bacteria</taxon>
        <taxon>Fusobacteriati</taxon>
        <taxon>Fusobacteriota</taxon>
        <taxon>Fusobacteriia</taxon>
        <taxon>Fusobacteriales</taxon>
        <taxon>Fusobacteriaceae</taxon>
        <taxon>Fusobacterium</taxon>
    </lineage>
</organism>
<dbReference type="SUPFAM" id="SSF56436">
    <property type="entry name" value="C-type lectin-like"/>
    <property type="match status" value="1"/>
</dbReference>
<dbReference type="Pfam" id="PF03781">
    <property type="entry name" value="FGE-sulfatase"/>
    <property type="match status" value="1"/>
</dbReference>
<dbReference type="GO" id="GO:0120147">
    <property type="term" value="F:formylglycine-generating oxidase activity"/>
    <property type="evidence" value="ECO:0007669"/>
    <property type="project" value="TreeGrafter"/>
</dbReference>
<keyword evidence="1" id="KW-0175">Coiled coil</keyword>
<comment type="caution">
    <text evidence="3">The sequence shown here is derived from an EMBL/GenBank/DDBJ whole genome shotgun (WGS) entry which is preliminary data.</text>
</comment>
<dbReference type="AlphaFoldDB" id="A0A2C6BNR1"/>
<gene>
    <name evidence="3" type="ORF">CBG54_13105</name>
</gene>
<dbReference type="InterPro" id="IPR051043">
    <property type="entry name" value="Sulfatase_Mod_Factor_Kinase"/>
</dbReference>
<dbReference type="InterPro" id="IPR042095">
    <property type="entry name" value="SUMF_sf"/>
</dbReference>
<feature type="coiled-coil region" evidence="1">
    <location>
        <begin position="175"/>
        <end position="203"/>
    </location>
</feature>
<accession>A0A2C6BNR1</accession>
<dbReference type="PANTHER" id="PTHR23150:SF19">
    <property type="entry name" value="FORMYLGLYCINE-GENERATING ENZYME"/>
    <property type="match status" value="1"/>
</dbReference>
<dbReference type="InterPro" id="IPR005532">
    <property type="entry name" value="SUMF_dom"/>
</dbReference>
<evidence type="ECO:0000256" key="1">
    <source>
        <dbReference type="SAM" id="Coils"/>
    </source>
</evidence>
<evidence type="ECO:0000313" key="3">
    <source>
        <dbReference type="EMBL" id="PHI03908.1"/>
    </source>
</evidence>
<dbReference type="PANTHER" id="PTHR23150">
    <property type="entry name" value="SULFATASE MODIFYING FACTOR 1, 2"/>
    <property type="match status" value="1"/>
</dbReference>
<evidence type="ECO:0000313" key="4">
    <source>
        <dbReference type="Proteomes" id="UP000224182"/>
    </source>
</evidence>
<proteinExistence type="predicted"/>
<dbReference type="Proteomes" id="UP000224182">
    <property type="component" value="Unassembled WGS sequence"/>
</dbReference>
<dbReference type="RefSeq" id="WP_098975320.1">
    <property type="nucleotide sequence ID" value="NZ_CP077110.1"/>
</dbReference>
<protein>
    <recommendedName>
        <fullName evidence="2">Sulfatase-modifying factor enzyme-like domain-containing protein</fullName>
    </recommendedName>
</protein>